<comment type="caution">
    <text evidence="3">The sequence shown here is derived from an EMBL/GenBank/DDBJ whole genome shotgun (WGS) entry which is preliminary data.</text>
</comment>
<proteinExistence type="predicted"/>
<sequence>MNWRFILAITSLIALVFSSLSLALAVASPLSLPIRTCWDAFSQEPLKKTLSGVWSANMACPFILHGMATACLGLFISGYLLVGVLRCIIPPHIINPFEQRRVVVIISYLFIMILITLALACLLTTIGLLHYYSKTLTDKDSIGYYTGNVITNCIRPEERYCASLVLLIIAICVVGFGVTVAIVEIVYVILEQGRNHYSIL</sequence>
<dbReference type="EMBL" id="JWZT01003512">
    <property type="protein sequence ID" value="KII66487.1"/>
    <property type="molecule type" value="Genomic_DNA"/>
</dbReference>
<feature type="transmembrane region" description="Helical" evidence="1">
    <location>
        <begin position="164"/>
        <end position="190"/>
    </location>
</feature>
<feature type="transmembrane region" description="Helical" evidence="1">
    <location>
        <begin position="62"/>
        <end position="82"/>
    </location>
</feature>
<evidence type="ECO:0000313" key="4">
    <source>
        <dbReference type="Proteomes" id="UP000031668"/>
    </source>
</evidence>
<accession>A0A0C2MXY0</accession>
<dbReference type="Proteomes" id="UP000031668">
    <property type="component" value="Unassembled WGS sequence"/>
</dbReference>
<name>A0A0C2MXY0_THEKT</name>
<dbReference type="AlphaFoldDB" id="A0A0C2MXY0"/>
<feature type="signal peptide" evidence="2">
    <location>
        <begin position="1"/>
        <end position="18"/>
    </location>
</feature>
<evidence type="ECO:0000256" key="1">
    <source>
        <dbReference type="SAM" id="Phobius"/>
    </source>
</evidence>
<feature type="transmembrane region" description="Helical" evidence="1">
    <location>
        <begin position="102"/>
        <end position="132"/>
    </location>
</feature>
<keyword evidence="1" id="KW-1133">Transmembrane helix</keyword>
<evidence type="ECO:0000313" key="3">
    <source>
        <dbReference type="EMBL" id="KII66487.1"/>
    </source>
</evidence>
<protein>
    <submittedName>
        <fullName evidence="3">Uncharacterized protein</fullName>
    </submittedName>
</protein>
<feature type="chain" id="PRO_5002152639" evidence="2">
    <location>
        <begin position="19"/>
        <end position="200"/>
    </location>
</feature>
<organism evidence="3 4">
    <name type="scientific">Thelohanellus kitauei</name>
    <name type="common">Myxosporean</name>
    <dbReference type="NCBI Taxonomy" id="669202"/>
    <lineage>
        <taxon>Eukaryota</taxon>
        <taxon>Metazoa</taxon>
        <taxon>Cnidaria</taxon>
        <taxon>Myxozoa</taxon>
        <taxon>Myxosporea</taxon>
        <taxon>Bivalvulida</taxon>
        <taxon>Platysporina</taxon>
        <taxon>Myxobolidae</taxon>
        <taxon>Thelohanellus</taxon>
    </lineage>
</organism>
<keyword evidence="4" id="KW-1185">Reference proteome</keyword>
<reference evidence="3 4" key="1">
    <citation type="journal article" date="2014" name="Genome Biol. Evol.">
        <title>The genome of the myxosporean Thelohanellus kitauei shows adaptations to nutrient acquisition within its fish host.</title>
        <authorList>
            <person name="Yang Y."/>
            <person name="Xiong J."/>
            <person name="Zhou Z."/>
            <person name="Huo F."/>
            <person name="Miao W."/>
            <person name="Ran C."/>
            <person name="Liu Y."/>
            <person name="Zhang J."/>
            <person name="Feng J."/>
            <person name="Wang M."/>
            <person name="Wang M."/>
            <person name="Wang L."/>
            <person name="Yao B."/>
        </authorList>
    </citation>
    <scope>NUCLEOTIDE SEQUENCE [LARGE SCALE GENOMIC DNA]</scope>
    <source>
        <strain evidence="3">Wuqing</strain>
    </source>
</reference>
<gene>
    <name evidence="3" type="ORF">RF11_15946</name>
</gene>
<keyword evidence="1" id="KW-0812">Transmembrane</keyword>
<evidence type="ECO:0000256" key="2">
    <source>
        <dbReference type="SAM" id="SignalP"/>
    </source>
</evidence>
<keyword evidence="1" id="KW-0472">Membrane</keyword>
<keyword evidence="2" id="KW-0732">Signal</keyword>